<keyword evidence="2" id="KW-1185">Reference proteome</keyword>
<comment type="caution">
    <text evidence="1">The sequence shown here is derived from an EMBL/GenBank/DDBJ whole genome shotgun (WGS) entry which is preliminary data.</text>
</comment>
<accession>A0A840YTX4</accession>
<dbReference type="Proteomes" id="UP000527143">
    <property type="component" value="Unassembled WGS sequence"/>
</dbReference>
<proteinExistence type="predicted"/>
<dbReference type="RefSeq" id="WP_184092176.1">
    <property type="nucleotide sequence ID" value="NZ_JACIJF010000049.1"/>
</dbReference>
<protein>
    <submittedName>
        <fullName evidence="1">Uncharacterized protein</fullName>
    </submittedName>
</protein>
<dbReference type="AlphaFoldDB" id="A0A840YTX4"/>
<reference evidence="1 2" key="1">
    <citation type="submission" date="2020-08" db="EMBL/GenBank/DDBJ databases">
        <title>Genomic Encyclopedia of Type Strains, Phase IV (KMG-IV): sequencing the most valuable type-strain genomes for metagenomic binning, comparative biology and taxonomic classification.</title>
        <authorList>
            <person name="Goeker M."/>
        </authorList>
    </citation>
    <scope>NUCLEOTIDE SEQUENCE [LARGE SCALE GENOMIC DNA]</scope>
    <source>
        <strain evidence="1 2">DSM 26736</strain>
    </source>
</reference>
<name>A0A840YTX4_9SPHN</name>
<sequence>MKITRATLRQLQLPEIKAVTFYKRDEITTDLICCEIDVGGQVWSFHEEAAGWSNLIAHLSALPGFRTDWYETVTSEPFYTSETVAFERR</sequence>
<gene>
    <name evidence="1" type="ORF">FHT02_004393</name>
</gene>
<evidence type="ECO:0000313" key="1">
    <source>
        <dbReference type="EMBL" id="MBB5713130.1"/>
    </source>
</evidence>
<evidence type="ECO:0000313" key="2">
    <source>
        <dbReference type="Proteomes" id="UP000527143"/>
    </source>
</evidence>
<dbReference type="EMBL" id="JACIJF010000049">
    <property type="protein sequence ID" value="MBB5713130.1"/>
    <property type="molecule type" value="Genomic_DNA"/>
</dbReference>
<organism evidence="1 2">
    <name type="scientific">Sphingomonas xinjiangensis</name>
    <dbReference type="NCBI Taxonomy" id="643568"/>
    <lineage>
        <taxon>Bacteria</taxon>
        <taxon>Pseudomonadati</taxon>
        <taxon>Pseudomonadota</taxon>
        <taxon>Alphaproteobacteria</taxon>
        <taxon>Sphingomonadales</taxon>
        <taxon>Sphingomonadaceae</taxon>
        <taxon>Sphingomonas</taxon>
    </lineage>
</organism>